<feature type="domain" description="ATP adenylyltransferase C-terminal" evidence="2">
    <location>
        <begin position="210"/>
        <end position="338"/>
    </location>
</feature>
<dbReference type="InterPro" id="IPR009163">
    <property type="entry name" value="Ap4A_phos1/2"/>
</dbReference>
<dbReference type="GeneID" id="95987611"/>
<keyword evidence="4" id="KW-0548">Nucleotidyltransferase</keyword>
<keyword evidence="4" id="KW-0808">Transferase</keyword>
<dbReference type="RefSeq" id="XP_069207098.1">
    <property type="nucleotide sequence ID" value="XM_069355027.1"/>
</dbReference>
<dbReference type="EMBL" id="JBBXJM010000005">
    <property type="protein sequence ID" value="KAL1407154.1"/>
    <property type="molecule type" value="Genomic_DNA"/>
</dbReference>
<evidence type="ECO:0000259" key="2">
    <source>
        <dbReference type="Pfam" id="PF09830"/>
    </source>
</evidence>
<name>A0ABR3PXH6_9TREE</name>
<protein>
    <submittedName>
        <fullName evidence="4">Bifunctional AP-4-A phosphorylase/ADP sulfurylase</fullName>
        <ecNumber evidence="4">2.7.7.53</ecNumber>
    </submittedName>
</protein>
<dbReference type="PANTHER" id="PTHR38420">
    <property type="entry name" value="AP-4-A PHOSPHORYLASE II"/>
    <property type="match status" value="1"/>
</dbReference>
<gene>
    <name evidence="4" type="primary">APA2</name>
    <name evidence="4" type="ORF">Q8F55_006568</name>
</gene>
<evidence type="ECO:0000259" key="3">
    <source>
        <dbReference type="Pfam" id="PF19327"/>
    </source>
</evidence>
<dbReference type="InterPro" id="IPR019200">
    <property type="entry name" value="ATP_adenylylTrfase_C"/>
</dbReference>
<dbReference type="GO" id="GO:0003877">
    <property type="term" value="F:ATP:ADP adenylyltransferase activity"/>
    <property type="evidence" value="ECO:0007669"/>
    <property type="project" value="UniProtKB-EC"/>
</dbReference>
<dbReference type="Pfam" id="PF19327">
    <property type="entry name" value="Ap4A_phos_N"/>
    <property type="match status" value="1"/>
</dbReference>
<feature type="compositionally biased region" description="Basic and acidic residues" evidence="1">
    <location>
        <begin position="65"/>
        <end position="75"/>
    </location>
</feature>
<reference evidence="4 5" key="1">
    <citation type="submission" date="2023-08" db="EMBL/GenBank/DDBJ databases">
        <title>Annotated Genome Sequence of Vanrija albida AlHP1.</title>
        <authorList>
            <person name="Herzog R."/>
        </authorList>
    </citation>
    <scope>NUCLEOTIDE SEQUENCE [LARGE SCALE GENOMIC DNA]</scope>
    <source>
        <strain evidence="4 5">AlHP1</strain>
    </source>
</reference>
<organism evidence="4 5">
    <name type="scientific">Vanrija albida</name>
    <dbReference type="NCBI Taxonomy" id="181172"/>
    <lineage>
        <taxon>Eukaryota</taxon>
        <taxon>Fungi</taxon>
        <taxon>Dikarya</taxon>
        <taxon>Basidiomycota</taxon>
        <taxon>Agaricomycotina</taxon>
        <taxon>Tremellomycetes</taxon>
        <taxon>Trichosporonales</taxon>
        <taxon>Trichosporonaceae</taxon>
        <taxon>Vanrija</taxon>
    </lineage>
</organism>
<sequence length="378" mass="40554">MAQPTERASPADILARLPASFAAAKESGDLYFFPSTSRGVPGQFPFNITICPAIGAKKAAAPEEPAAHESKRVRTAEASADRPSPFRPPYVPGLYVGAFAGVDGEESTAVLLNKFAVLPEHFLLVPTEEQPQALPPTPGQIARTYSILQAAARSSPSQRLLAFYNGGPGAGASQRWRHVQFIDAKGGVPLDDWVRGVTFERQDRAVIHPTLPYIHIIHPLPAAHTIPYPLSEDDLTLLADNLAPALMRSLDLAFDALRRSGGDRSQGWNLLMTLDAIHLIPRSQPAFALGDGQTLDLNALGYAGMLLVTSEQHDAALDAAAKAQPDGLISILAKCAVPREFGEQVIEQDATLHGGAGAAWDGLDDPPRNFIESHKHRM</sequence>
<dbReference type="InterPro" id="IPR043171">
    <property type="entry name" value="Ap4A_phos1/2-like"/>
</dbReference>
<evidence type="ECO:0000313" key="5">
    <source>
        <dbReference type="Proteomes" id="UP001565368"/>
    </source>
</evidence>
<feature type="region of interest" description="Disordered" evidence="1">
    <location>
        <begin position="61"/>
        <end position="83"/>
    </location>
</feature>
<evidence type="ECO:0000313" key="4">
    <source>
        <dbReference type="EMBL" id="KAL1407154.1"/>
    </source>
</evidence>
<dbReference type="SUPFAM" id="SSF54197">
    <property type="entry name" value="HIT-like"/>
    <property type="match status" value="1"/>
</dbReference>
<dbReference type="Pfam" id="PF09830">
    <property type="entry name" value="ATP_transf"/>
    <property type="match status" value="1"/>
</dbReference>
<feature type="domain" description="Ap4A phosphorylase 1/2 N-terminal" evidence="3">
    <location>
        <begin position="73"/>
        <end position="183"/>
    </location>
</feature>
<dbReference type="EC" id="2.7.7.53" evidence="4"/>
<dbReference type="InterPro" id="IPR045759">
    <property type="entry name" value="Ap4A_phos1/2_N"/>
</dbReference>
<evidence type="ECO:0000256" key="1">
    <source>
        <dbReference type="SAM" id="MobiDB-lite"/>
    </source>
</evidence>
<keyword evidence="5" id="KW-1185">Reference proteome</keyword>
<dbReference type="Proteomes" id="UP001565368">
    <property type="component" value="Unassembled WGS sequence"/>
</dbReference>
<proteinExistence type="predicted"/>
<comment type="caution">
    <text evidence="4">The sequence shown here is derived from an EMBL/GenBank/DDBJ whole genome shotgun (WGS) entry which is preliminary data.</text>
</comment>
<dbReference type="InterPro" id="IPR036265">
    <property type="entry name" value="HIT-like_sf"/>
</dbReference>
<dbReference type="PANTHER" id="PTHR38420:SF1">
    <property type="entry name" value="PUTATIVE (AFU_ORTHOLOGUE AFUA_5G14690)-RELATED"/>
    <property type="match status" value="1"/>
</dbReference>
<dbReference type="Gene3D" id="3.30.428.70">
    <property type="match status" value="1"/>
</dbReference>
<accession>A0ABR3PXH6</accession>